<keyword evidence="1" id="KW-1133">Transmembrane helix</keyword>
<reference evidence="3 4" key="1">
    <citation type="submission" date="2022-12" db="EMBL/GenBank/DDBJ databases">
        <title>Chitinophagaceae gen. sp. nov., a new member of the family Chitinophagaceae, isolated from soil in a chemical factory.</title>
        <authorList>
            <person name="Ke Z."/>
        </authorList>
    </citation>
    <scope>NUCLEOTIDE SEQUENCE [LARGE SCALE GENOMIC DNA]</scope>
    <source>
        <strain evidence="3 4">LY-5</strain>
    </source>
</reference>
<dbReference type="InterPro" id="IPR046947">
    <property type="entry name" value="LytR-like"/>
</dbReference>
<feature type="transmembrane region" description="Helical" evidence="1">
    <location>
        <begin position="16"/>
        <end position="34"/>
    </location>
</feature>
<feature type="transmembrane region" description="Helical" evidence="1">
    <location>
        <begin position="46"/>
        <end position="70"/>
    </location>
</feature>
<dbReference type="RefSeq" id="WP_407030145.1">
    <property type="nucleotide sequence ID" value="NZ_JAQGEF010000003.1"/>
</dbReference>
<accession>A0ABT4UGB3</accession>
<name>A0ABT4UGB3_9BACT</name>
<dbReference type="Gene3D" id="2.40.50.1020">
    <property type="entry name" value="LytTr DNA-binding domain"/>
    <property type="match status" value="1"/>
</dbReference>
<evidence type="ECO:0000313" key="4">
    <source>
        <dbReference type="Proteomes" id="UP001210231"/>
    </source>
</evidence>
<keyword evidence="3" id="KW-0238">DNA-binding</keyword>
<feature type="transmembrane region" description="Helical" evidence="1">
    <location>
        <begin position="82"/>
        <end position="104"/>
    </location>
</feature>
<keyword evidence="1" id="KW-0812">Transmembrane</keyword>
<keyword evidence="4" id="KW-1185">Reference proteome</keyword>
<dbReference type="Pfam" id="PF04397">
    <property type="entry name" value="LytTR"/>
    <property type="match status" value="1"/>
</dbReference>
<keyword evidence="1" id="KW-0472">Membrane</keyword>
<dbReference type="PROSITE" id="PS50930">
    <property type="entry name" value="HTH_LYTTR"/>
    <property type="match status" value="1"/>
</dbReference>
<evidence type="ECO:0000259" key="2">
    <source>
        <dbReference type="PROSITE" id="PS50930"/>
    </source>
</evidence>
<comment type="caution">
    <text evidence="3">The sequence shown here is derived from an EMBL/GenBank/DDBJ whole genome shotgun (WGS) entry which is preliminary data.</text>
</comment>
<evidence type="ECO:0000313" key="3">
    <source>
        <dbReference type="EMBL" id="MDA3613815.1"/>
    </source>
</evidence>
<protein>
    <submittedName>
        <fullName evidence="3">LytTR family DNA-binding domain-containing protein</fullName>
    </submittedName>
</protein>
<dbReference type="EMBL" id="JAQGEF010000003">
    <property type="protein sequence ID" value="MDA3613815.1"/>
    <property type="molecule type" value="Genomic_DNA"/>
</dbReference>
<evidence type="ECO:0000256" key="1">
    <source>
        <dbReference type="SAM" id="Phobius"/>
    </source>
</evidence>
<proteinExistence type="predicted"/>
<dbReference type="PANTHER" id="PTHR37299:SF1">
    <property type="entry name" value="STAGE 0 SPORULATION PROTEIN A HOMOLOG"/>
    <property type="match status" value="1"/>
</dbReference>
<dbReference type="GO" id="GO:0003677">
    <property type="term" value="F:DNA binding"/>
    <property type="evidence" value="ECO:0007669"/>
    <property type="project" value="UniProtKB-KW"/>
</dbReference>
<dbReference type="SMART" id="SM00850">
    <property type="entry name" value="LytTR"/>
    <property type="match status" value="1"/>
</dbReference>
<dbReference type="Proteomes" id="UP001210231">
    <property type="component" value="Unassembled WGS sequence"/>
</dbReference>
<dbReference type="PANTHER" id="PTHR37299">
    <property type="entry name" value="TRANSCRIPTIONAL REGULATOR-RELATED"/>
    <property type="match status" value="1"/>
</dbReference>
<dbReference type="InterPro" id="IPR007492">
    <property type="entry name" value="LytTR_DNA-bd_dom"/>
</dbReference>
<gene>
    <name evidence="3" type="ORF">O3P16_03265</name>
</gene>
<sequence length="278" mass="32457">MTTQTTPYQFFSSKTALKYIIPAGLAFFIIATVIQDYTQTYLQNSAFYISESLLFSSYWLLFLPLLVLLLKFSKEKKSTTVKLSFTLLAILVHLITYPALVWALSKAFYYHTFAYWQTFTFGLSAYFIKTIIIYGFSIPAYILWQHKYRPAIVEEETGKQTHIDYIYISDNANRKTVLETKDILYFSASSPYINVYHLSKKYLYTETLRSLEASLNDRQFVRIHKSHIVNLSKIISIQSRQNGDYDVTLSDGTVLRVSRNYAKNFKLKFAEQYRLTSK</sequence>
<feature type="transmembrane region" description="Helical" evidence="1">
    <location>
        <begin position="124"/>
        <end position="144"/>
    </location>
</feature>
<organism evidence="3 4">
    <name type="scientific">Polluticaenibacter yanchengensis</name>
    <dbReference type="NCBI Taxonomy" id="3014562"/>
    <lineage>
        <taxon>Bacteria</taxon>
        <taxon>Pseudomonadati</taxon>
        <taxon>Bacteroidota</taxon>
        <taxon>Chitinophagia</taxon>
        <taxon>Chitinophagales</taxon>
        <taxon>Chitinophagaceae</taxon>
        <taxon>Polluticaenibacter</taxon>
    </lineage>
</organism>
<feature type="domain" description="HTH LytTR-type" evidence="2">
    <location>
        <begin position="177"/>
        <end position="271"/>
    </location>
</feature>